<keyword evidence="3" id="KW-0547">Nucleotide-binding</keyword>
<dbReference type="InterPro" id="IPR056884">
    <property type="entry name" value="NPHP3-like_N"/>
</dbReference>
<keyword evidence="1" id="KW-0808">Transferase</keyword>
<dbReference type="AlphaFoldDB" id="A0A8H7DDZ4"/>
<dbReference type="SUPFAM" id="SSF56112">
    <property type="entry name" value="Protein kinase-like (PK-like)"/>
    <property type="match status" value="2"/>
</dbReference>
<proteinExistence type="predicted"/>
<dbReference type="PANTHER" id="PTHR44329">
    <property type="entry name" value="SERINE/THREONINE-PROTEIN KINASE TNNI3K-RELATED"/>
    <property type="match status" value="1"/>
</dbReference>
<dbReference type="PANTHER" id="PTHR44329:SF288">
    <property type="entry name" value="MITOGEN-ACTIVATED PROTEIN KINASE KINASE KINASE 20"/>
    <property type="match status" value="1"/>
</dbReference>
<dbReference type="InterPro" id="IPR051681">
    <property type="entry name" value="Ser/Thr_Kinases-Pseudokinases"/>
</dbReference>
<dbReference type="InterPro" id="IPR000719">
    <property type="entry name" value="Prot_kinase_dom"/>
</dbReference>
<organism evidence="7 8">
    <name type="scientific">Mycena venus</name>
    <dbReference type="NCBI Taxonomy" id="2733690"/>
    <lineage>
        <taxon>Eukaryota</taxon>
        <taxon>Fungi</taxon>
        <taxon>Dikarya</taxon>
        <taxon>Basidiomycota</taxon>
        <taxon>Agaricomycotina</taxon>
        <taxon>Agaricomycetes</taxon>
        <taxon>Agaricomycetidae</taxon>
        <taxon>Agaricales</taxon>
        <taxon>Marasmiineae</taxon>
        <taxon>Mycenaceae</taxon>
        <taxon>Mycena</taxon>
    </lineage>
</organism>
<dbReference type="InterPro" id="IPR011009">
    <property type="entry name" value="Kinase-like_dom_sf"/>
</dbReference>
<reference evidence="7" key="1">
    <citation type="submission" date="2020-05" db="EMBL/GenBank/DDBJ databases">
        <title>Mycena genomes resolve the evolution of fungal bioluminescence.</title>
        <authorList>
            <person name="Tsai I.J."/>
        </authorList>
    </citation>
    <scope>NUCLEOTIDE SEQUENCE</scope>
    <source>
        <strain evidence="7">CCC161011</strain>
    </source>
</reference>
<name>A0A8H7DDZ4_9AGAR</name>
<dbReference type="Pfam" id="PF00069">
    <property type="entry name" value="Pkinase"/>
    <property type="match status" value="1"/>
</dbReference>
<feature type="domain" description="Protein kinase" evidence="6">
    <location>
        <begin position="470"/>
        <end position="733"/>
    </location>
</feature>
<protein>
    <submittedName>
        <fullName evidence="7">Pleiotropic drug resistance ABC transporter protein</fullName>
    </submittedName>
</protein>
<evidence type="ECO:0000256" key="3">
    <source>
        <dbReference type="ARBA" id="ARBA00022741"/>
    </source>
</evidence>
<dbReference type="GO" id="GO:0005524">
    <property type="term" value="F:ATP binding"/>
    <property type="evidence" value="ECO:0007669"/>
    <property type="project" value="UniProtKB-KW"/>
</dbReference>
<dbReference type="GO" id="GO:0004674">
    <property type="term" value="F:protein serine/threonine kinase activity"/>
    <property type="evidence" value="ECO:0007669"/>
    <property type="project" value="TreeGrafter"/>
</dbReference>
<gene>
    <name evidence="7" type="ORF">MVEN_00275800</name>
</gene>
<dbReference type="Pfam" id="PF24883">
    <property type="entry name" value="NPHP3_N"/>
    <property type="match status" value="1"/>
</dbReference>
<evidence type="ECO:0000313" key="7">
    <source>
        <dbReference type="EMBL" id="KAF7369462.1"/>
    </source>
</evidence>
<dbReference type="PROSITE" id="PS50011">
    <property type="entry name" value="PROTEIN_KINASE_DOM"/>
    <property type="match status" value="1"/>
</dbReference>
<keyword evidence="8" id="KW-1185">Reference proteome</keyword>
<sequence>MCLLLATPSLLHMNTGPTSDTSWATMPEARTSPALNIMDGALPWTEMSAPFIMDDTLSESEIYSTQILHEKRGFPLYVPGPQETLPQEYQRHGVAIGDVGAITSEGSFDFFFNIFLNADNPINNNDVPDNFCPLPSYESQDLYEDFHEPGSYLSTPSVQRLHSNSLYPEDFFFNCRARQGAVLALPHGSRIQKLRHVESIREYATRHAESWFKYINGPRGRGLDGSVYLVTGWEKAPVWGMATFHSVSHRFQLSFRPSIDASSGIRGYLWRGNPAQKKYYSPPALHSPPWNQTLFIHGLTISLGSGLWGWLFGTVQIGDTIEMESQLGITDINSTTSAQRSLLSWFLGFLGREAKDEKYMKQVVSSDIPHASKILDSKETIHCVHEKTPQAAVIRSCENNCGEDLRDNNPTSPLRTIAELLQTIRDQYRIVEKNVAASTGQELLNPSDIYLSQGKFAAATLSSVLAGFTKQEEYPTFGGGYGDIFRAHYDNKLVALKSMRYSLRDSDLPRIRLKFCREAVVLGRLQHPHIMLFLGIDRGSFFPSDSLCMVSPWMEHGTVTKYLQDLGRTNVDKLLYEIVHGLQYLHSCGIVHGDLQRADILLIDDHSACLADFRLSNFSGNTLPDDNREGNINWMALDPLDPDRSGDKFSGTPAADPYAFACVYLEISTGRYLFSNISDPATLTKILNGECPECHSAPQTMPSLWMEYIPMINYPQGNDRVNLCEIVQGLRYLNSHYIVHSDLRGGHNMINEDWNACLNDFGLGFHILHRSIELDAIHYSGKQFIHQACHSWTRAASWEDLLAWGSDTKSGSAILWLHGVASMGKSAIVKKFADDFNTENRLGASFFFNRGHLYQVAHVVARGKHSQFHSLIVEPSKQLWLKIIQIIELDALDECYNCEIRQDILWLAIGVFEMPIRVLIMSRPGPQTHQVVETKTTLEKCDNMELSLEKMVHEDIRTYLKDKFSKIHLDRAGDVVDGWPPLKVVGQHGKKSSCIFIYATTAVHSVDVVDDDPQEQLASALKRNPENTVPLDDLYYRILAVAVSDSEQNDQQLRMLLESLRVAPETEEIDHLLNLTRGTSCLAWRGLRWLLKMQPIILSADFLADPPQLKGQSALFSSPHFCIIRFLSLQPSTDSDRADCSGVVEPLLKVLSTATASDQMLKSYNHGSRKSSCTSQI</sequence>
<dbReference type="EMBL" id="JACAZI010000002">
    <property type="protein sequence ID" value="KAF7369462.1"/>
    <property type="molecule type" value="Genomic_DNA"/>
</dbReference>
<keyword evidence="4" id="KW-0418">Kinase</keyword>
<dbReference type="Gene3D" id="1.10.510.10">
    <property type="entry name" value="Transferase(Phosphotransferase) domain 1"/>
    <property type="match status" value="2"/>
</dbReference>
<evidence type="ECO:0000256" key="2">
    <source>
        <dbReference type="ARBA" id="ARBA00022737"/>
    </source>
</evidence>
<keyword evidence="5" id="KW-0067">ATP-binding</keyword>
<dbReference type="OrthoDB" id="3222453at2759"/>
<evidence type="ECO:0000256" key="4">
    <source>
        <dbReference type="ARBA" id="ARBA00022777"/>
    </source>
</evidence>
<evidence type="ECO:0000313" key="8">
    <source>
        <dbReference type="Proteomes" id="UP000620124"/>
    </source>
</evidence>
<dbReference type="Proteomes" id="UP000620124">
    <property type="component" value="Unassembled WGS sequence"/>
</dbReference>
<evidence type="ECO:0000259" key="6">
    <source>
        <dbReference type="PROSITE" id="PS50011"/>
    </source>
</evidence>
<comment type="caution">
    <text evidence="7">The sequence shown here is derived from an EMBL/GenBank/DDBJ whole genome shotgun (WGS) entry which is preliminary data.</text>
</comment>
<evidence type="ECO:0000256" key="1">
    <source>
        <dbReference type="ARBA" id="ARBA00022679"/>
    </source>
</evidence>
<keyword evidence="2" id="KW-0677">Repeat</keyword>
<accession>A0A8H7DDZ4</accession>
<evidence type="ECO:0000256" key="5">
    <source>
        <dbReference type="ARBA" id="ARBA00022840"/>
    </source>
</evidence>